<organism evidence="1 2">
    <name type="scientific">Geodia barretti</name>
    <name type="common">Barrett's horny sponge</name>
    <dbReference type="NCBI Taxonomy" id="519541"/>
    <lineage>
        <taxon>Eukaryota</taxon>
        <taxon>Metazoa</taxon>
        <taxon>Porifera</taxon>
        <taxon>Demospongiae</taxon>
        <taxon>Heteroscleromorpha</taxon>
        <taxon>Tetractinellida</taxon>
        <taxon>Astrophorina</taxon>
        <taxon>Geodiidae</taxon>
        <taxon>Geodia</taxon>
    </lineage>
</organism>
<reference evidence="1" key="1">
    <citation type="submission" date="2023-03" db="EMBL/GenBank/DDBJ databases">
        <authorList>
            <person name="Steffen K."/>
            <person name="Cardenas P."/>
        </authorList>
    </citation>
    <scope>NUCLEOTIDE SEQUENCE</scope>
</reference>
<comment type="caution">
    <text evidence="1">The sequence shown here is derived from an EMBL/GenBank/DDBJ whole genome shotgun (WGS) entry which is preliminary data.</text>
</comment>
<gene>
    <name evidence="1" type="ORF">GBAR_LOCUS28838</name>
</gene>
<feature type="non-terminal residue" evidence="1">
    <location>
        <position position="1"/>
    </location>
</feature>
<dbReference type="AlphaFoldDB" id="A0AA35TTB9"/>
<dbReference type="Proteomes" id="UP001174909">
    <property type="component" value="Unassembled WGS sequence"/>
</dbReference>
<name>A0AA35TTB9_GEOBA</name>
<accession>A0AA35TTB9</accession>
<evidence type="ECO:0000313" key="2">
    <source>
        <dbReference type="Proteomes" id="UP001174909"/>
    </source>
</evidence>
<dbReference type="EMBL" id="CASHTH010004034">
    <property type="protein sequence ID" value="CAI8052716.1"/>
    <property type="molecule type" value="Genomic_DNA"/>
</dbReference>
<proteinExistence type="predicted"/>
<protein>
    <submittedName>
        <fullName evidence="1">Uncharacterized protein</fullName>
    </submittedName>
</protein>
<sequence>MGQHGQGDVPAPADPQAHLILIQPHLLFGLLEDIFDDPPGASHAHQFRQRYLSRTKTGVVGQVLRIGDAATHQQPMPLVRLRPGPYRHPTPIV</sequence>
<evidence type="ECO:0000313" key="1">
    <source>
        <dbReference type="EMBL" id="CAI8052716.1"/>
    </source>
</evidence>
<keyword evidence="2" id="KW-1185">Reference proteome</keyword>